<organism evidence="1 2">
    <name type="scientific">Azospirillum oryzae</name>
    <dbReference type="NCBI Taxonomy" id="286727"/>
    <lineage>
        <taxon>Bacteria</taxon>
        <taxon>Pseudomonadati</taxon>
        <taxon>Pseudomonadota</taxon>
        <taxon>Alphaproteobacteria</taxon>
        <taxon>Rhodospirillales</taxon>
        <taxon>Azospirillaceae</taxon>
        <taxon>Azospirillum</taxon>
    </lineage>
</organism>
<proteinExistence type="predicted"/>
<evidence type="ECO:0000313" key="2">
    <source>
        <dbReference type="Proteomes" id="UP000509702"/>
    </source>
</evidence>
<keyword evidence="2" id="KW-1185">Reference proteome</keyword>
<sequence>MPGFHVRAEFVLATADLQPLHALRRWMGIIRFSGRDEMDEGCRAERPGTITGTFNRWPQEAYRPGGNQQVAGKRIRAASRAIGDMTVRQPGASAHPGNRTLHTGDLTEVAAAILRNKPYFRLFDCMAGIYFHLAVIGRNIPYHSKE</sequence>
<dbReference type="Proteomes" id="UP000509702">
    <property type="component" value="Chromosome"/>
</dbReference>
<dbReference type="KEGG" id="aoz:HUE56_15785"/>
<dbReference type="RefSeq" id="WP_149198475.1">
    <property type="nucleotide sequence ID" value="NZ_BSOV01000051.1"/>
</dbReference>
<name>A0A6N1AV79_9PROT</name>
<reference evidence="1 2" key="1">
    <citation type="submission" date="2020-06" db="EMBL/GenBank/DDBJ databases">
        <title>Complete genome of Azosprillum oryzae KACC14407.</title>
        <authorList>
            <person name="Kim M."/>
            <person name="Park Y.-J."/>
            <person name="Shin J.-H."/>
        </authorList>
    </citation>
    <scope>NUCLEOTIDE SEQUENCE [LARGE SCALE GENOMIC DNA]</scope>
    <source>
        <strain evidence="1 2">KACC 14407</strain>
    </source>
</reference>
<gene>
    <name evidence="1" type="ORF">HUE56_15785</name>
</gene>
<dbReference type="EMBL" id="CP054619">
    <property type="protein sequence ID" value="QKS51902.1"/>
    <property type="molecule type" value="Genomic_DNA"/>
</dbReference>
<protein>
    <submittedName>
        <fullName evidence="1">Uncharacterized protein</fullName>
    </submittedName>
</protein>
<evidence type="ECO:0000313" key="1">
    <source>
        <dbReference type="EMBL" id="QKS51902.1"/>
    </source>
</evidence>
<accession>A0A6N1AV79</accession>
<dbReference type="AlphaFoldDB" id="A0A6N1AV79"/>